<name>A0A844WC91_9RHOB</name>
<gene>
    <name evidence="1" type="ORF">GLS40_03590</name>
</gene>
<evidence type="ECO:0008006" key="3">
    <source>
        <dbReference type="Google" id="ProtNLM"/>
    </source>
</evidence>
<proteinExistence type="predicted"/>
<dbReference type="Proteomes" id="UP000443843">
    <property type="component" value="Unassembled WGS sequence"/>
</dbReference>
<dbReference type="InterPro" id="IPR005358">
    <property type="entry name" value="Puta_zinc/iron-chelating_dom"/>
</dbReference>
<keyword evidence="2" id="KW-1185">Reference proteome</keyword>
<protein>
    <recommendedName>
        <fullName evidence="3">Zinc-or iron-chelating domain-containing protein</fullName>
    </recommendedName>
</protein>
<evidence type="ECO:0000313" key="1">
    <source>
        <dbReference type="EMBL" id="MWB77100.1"/>
    </source>
</evidence>
<dbReference type="Pfam" id="PF03692">
    <property type="entry name" value="CxxCxxCC"/>
    <property type="match status" value="1"/>
</dbReference>
<evidence type="ECO:0000313" key="2">
    <source>
        <dbReference type="Proteomes" id="UP000443843"/>
    </source>
</evidence>
<sequence length="154" mass="16392">MRCIAVGPVAAGRHRECSILIPKTVPECLSCGACCFGGHDRYIRLFPEDLARGLPDHALHWDGAEVFMAMTGGHCAQLTLTDAGTLACAVYDSRPTACRAFRAGSFECAMARRHRGAEAQRMTSGPAPLPDDLPAAGVIDAMSPGRRRVPGDRA</sequence>
<comment type="caution">
    <text evidence="1">The sequence shown here is derived from an EMBL/GenBank/DDBJ whole genome shotgun (WGS) entry which is preliminary data.</text>
</comment>
<dbReference type="AlphaFoldDB" id="A0A844WC91"/>
<dbReference type="EMBL" id="WNXQ01000002">
    <property type="protein sequence ID" value="MWB77100.1"/>
    <property type="molecule type" value="Genomic_DNA"/>
</dbReference>
<reference evidence="1 2" key="1">
    <citation type="submission" date="2019-11" db="EMBL/GenBank/DDBJ databases">
        <title>Pseudooceanicola pacifica sp. nov., isolated from deep-sea sediment of the Pacific Ocean.</title>
        <authorList>
            <person name="Lyu L."/>
        </authorList>
    </citation>
    <scope>NUCLEOTIDE SEQUENCE [LARGE SCALE GENOMIC DNA]</scope>
    <source>
        <strain evidence="1 2">216_PA32_1</strain>
    </source>
</reference>
<accession>A0A844WC91</accession>
<organism evidence="1 2">
    <name type="scientific">Pseudooceanicola pacificus</name>
    <dbReference type="NCBI Taxonomy" id="2676438"/>
    <lineage>
        <taxon>Bacteria</taxon>
        <taxon>Pseudomonadati</taxon>
        <taxon>Pseudomonadota</taxon>
        <taxon>Alphaproteobacteria</taxon>
        <taxon>Rhodobacterales</taxon>
        <taxon>Paracoccaceae</taxon>
        <taxon>Pseudooceanicola</taxon>
    </lineage>
</organism>